<dbReference type="EMBL" id="WVTA01000005">
    <property type="protein sequence ID" value="KAK3210263.1"/>
    <property type="molecule type" value="Genomic_DNA"/>
</dbReference>
<organism evidence="12 13">
    <name type="scientific">Pseudopithomyces chartarum</name>
    <dbReference type="NCBI Taxonomy" id="1892770"/>
    <lineage>
        <taxon>Eukaryota</taxon>
        <taxon>Fungi</taxon>
        <taxon>Dikarya</taxon>
        <taxon>Ascomycota</taxon>
        <taxon>Pezizomycotina</taxon>
        <taxon>Dothideomycetes</taxon>
        <taxon>Pleosporomycetidae</taxon>
        <taxon>Pleosporales</taxon>
        <taxon>Massarineae</taxon>
        <taxon>Didymosphaeriaceae</taxon>
        <taxon>Pseudopithomyces</taxon>
    </lineage>
</organism>
<keyword evidence="6" id="KW-0186">Copper</keyword>
<keyword evidence="7" id="KW-0503">Monooxygenase</keyword>
<dbReference type="InterPro" id="IPR050316">
    <property type="entry name" value="Tyrosinase/Hemocyanin"/>
</dbReference>
<evidence type="ECO:0000256" key="8">
    <source>
        <dbReference type="ARBA" id="ARBA00023101"/>
    </source>
</evidence>
<dbReference type="EC" id="1.14.18.1" evidence="3"/>
<keyword evidence="4" id="KW-0479">Metal-binding</keyword>
<evidence type="ECO:0000256" key="3">
    <source>
        <dbReference type="ARBA" id="ARBA00011906"/>
    </source>
</evidence>
<dbReference type="Pfam" id="PF18132">
    <property type="entry name" value="Tyrosinase_C"/>
    <property type="match status" value="1"/>
</dbReference>
<evidence type="ECO:0000256" key="2">
    <source>
        <dbReference type="ARBA" id="ARBA00009928"/>
    </source>
</evidence>
<evidence type="ECO:0000256" key="6">
    <source>
        <dbReference type="ARBA" id="ARBA00023008"/>
    </source>
</evidence>
<evidence type="ECO:0000256" key="1">
    <source>
        <dbReference type="ARBA" id="ARBA00001973"/>
    </source>
</evidence>
<dbReference type="PRINTS" id="PR00092">
    <property type="entry name" value="TYROSINASE"/>
</dbReference>
<dbReference type="PANTHER" id="PTHR11474:SF76">
    <property type="entry name" value="SHKT DOMAIN-CONTAINING PROTEIN"/>
    <property type="match status" value="1"/>
</dbReference>
<protein>
    <recommendedName>
        <fullName evidence="3">tyrosinase</fullName>
        <ecNumber evidence="3">1.14.18.1</ecNumber>
    </recommendedName>
</protein>
<dbReference type="Proteomes" id="UP001280581">
    <property type="component" value="Unassembled WGS sequence"/>
</dbReference>
<evidence type="ECO:0000256" key="10">
    <source>
        <dbReference type="ARBA" id="ARBA00048881"/>
    </source>
</evidence>
<dbReference type="SUPFAM" id="SSF48056">
    <property type="entry name" value="Di-copper centre-containing domain"/>
    <property type="match status" value="1"/>
</dbReference>
<dbReference type="InterPro" id="IPR041640">
    <property type="entry name" value="Tyrosinase_C"/>
</dbReference>
<dbReference type="InterPro" id="IPR008922">
    <property type="entry name" value="Di-copper_centre_dom_sf"/>
</dbReference>
<dbReference type="Gene3D" id="1.10.1280.10">
    <property type="entry name" value="Di-copper center containing domain from catechol oxidase"/>
    <property type="match status" value="1"/>
</dbReference>
<dbReference type="PANTHER" id="PTHR11474">
    <property type="entry name" value="TYROSINASE FAMILY MEMBER"/>
    <property type="match status" value="1"/>
</dbReference>
<keyword evidence="13" id="KW-1185">Reference proteome</keyword>
<reference evidence="12 13" key="1">
    <citation type="submission" date="2021-02" db="EMBL/GenBank/DDBJ databases">
        <title>Genome assembly of Pseudopithomyces chartarum.</title>
        <authorList>
            <person name="Jauregui R."/>
            <person name="Singh J."/>
            <person name="Voisey C."/>
        </authorList>
    </citation>
    <scope>NUCLEOTIDE SEQUENCE [LARGE SCALE GENOMIC DNA]</scope>
    <source>
        <strain evidence="12 13">AGR01</strain>
    </source>
</reference>
<sequence>MRFSKLTTASLFATSVYSSPVVPLEGDLVIKRQGPGSYYAITGATGGVYPRLEVRDLEKAGGEPWNLFLLAMTEFQAIDQHVIDSWYQIAGIHGMPWYAWDGVKGSGEIGYCPHAQFLFGTWHRPYLALFEQKLQKIAKSIASRFPTASRAKYEDAATKIRIPYWDWAKALPTDQPIVPLSMSNQKVSVTFPNGTTKQIDNPLYDYNFHPLDNKEINGTGCALFTGGGTPSGGLPQVCQNLDHTIRASQTESDHGALNQKLRSILPSQRTLLYNILSQYQTFTNVASAQNCDTSSSAGNIESLHNAIHNANFPGHMSPSGAAAFDPMFWMHHANVDRQLALHQAIFPGTYLNSCSASSPTYTIKVGDPLDASSPLTPFHKNVAGDFWTSNSVRDIRDMGYTYPELVNNPSNATIVASIKAQYSGPANVSVTSTKANRVSKVNGATTKKLYLVEIVLPIGGLDNGIGGSAPYNVLLFLGDVPTDAETWQNAESFVGLASTLGAPRLKADETTSYKIDLSLAIQKVVDSGAVGESVVVKYLKKNLHYRLGLGDFEIKEKVKGLKVSVISTDVEIAQSDDTFDRWVGGFKEHGSLKAES</sequence>
<evidence type="ECO:0000313" key="12">
    <source>
        <dbReference type="EMBL" id="KAK3210263.1"/>
    </source>
</evidence>
<evidence type="ECO:0000256" key="9">
    <source>
        <dbReference type="ARBA" id="ARBA00048233"/>
    </source>
</evidence>
<evidence type="ECO:0000313" key="13">
    <source>
        <dbReference type="Proteomes" id="UP001280581"/>
    </source>
</evidence>
<name>A0AAN6LYU1_9PLEO</name>
<comment type="caution">
    <text evidence="12">The sequence shown here is derived from an EMBL/GenBank/DDBJ whole genome shotgun (WGS) entry which is preliminary data.</text>
</comment>
<comment type="similarity">
    <text evidence="2">Belongs to the tyrosinase family.</text>
</comment>
<evidence type="ECO:0000256" key="4">
    <source>
        <dbReference type="ARBA" id="ARBA00022723"/>
    </source>
</evidence>
<evidence type="ECO:0000256" key="5">
    <source>
        <dbReference type="ARBA" id="ARBA00023002"/>
    </source>
</evidence>
<gene>
    <name evidence="12" type="ORF">GRF29_44g2168835</name>
</gene>
<dbReference type="GO" id="GO:0046872">
    <property type="term" value="F:metal ion binding"/>
    <property type="evidence" value="ECO:0007669"/>
    <property type="project" value="UniProtKB-KW"/>
</dbReference>
<evidence type="ECO:0000259" key="11">
    <source>
        <dbReference type="PROSITE" id="PS00498"/>
    </source>
</evidence>
<accession>A0AAN6LYU1</accession>
<dbReference type="PROSITE" id="PS00498">
    <property type="entry name" value="TYROSINASE_2"/>
    <property type="match status" value="1"/>
</dbReference>
<evidence type="ECO:0000256" key="7">
    <source>
        <dbReference type="ARBA" id="ARBA00023033"/>
    </source>
</evidence>
<comment type="catalytic activity">
    <reaction evidence="10">
        <text>L-tyrosine + O2 = L-dopaquinone + H2O</text>
        <dbReference type="Rhea" id="RHEA:18117"/>
        <dbReference type="ChEBI" id="CHEBI:15377"/>
        <dbReference type="ChEBI" id="CHEBI:15379"/>
        <dbReference type="ChEBI" id="CHEBI:57924"/>
        <dbReference type="ChEBI" id="CHEBI:58315"/>
        <dbReference type="EC" id="1.14.18.1"/>
    </reaction>
</comment>
<keyword evidence="8" id="KW-0470">Melanin biosynthesis</keyword>
<dbReference type="InterPro" id="IPR002227">
    <property type="entry name" value="Tyrosinase_Cu-bd"/>
</dbReference>
<keyword evidence="5" id="KW-0560">Oxidoreductase</keyword>
<dbReference type="GO" id="GO:0042438">
    <property type="term" value="P:melanin biosynthetic process"/>
    <property type="evidence" value="ECO:0007669"/>
    <property type="project" value="UniProtKB-KW"/>
</dbReference>
<proteinExistence type="inferred from homology"/>
<dbReference type="GO" id="GO:0004503">
    <property type="term" value="F:tyrosinase activity"/>
    <property type="evidence" value="ECO:0007669"/>
    <property type="project" value="UniProtKB-EC"/>
</dbReference>
<dbReference type="AlphaFoldDB" id="A0AAN6LYU1"/>
<feature type="domain" description="Tyrosinase copper-binding" evidence="11">
    <location>
        <begin position="325"/>
        <end position="336"/>
    </location>
</feature>
<comment type="catalytic activity">
    <reaction evidence="9">
        <text>2 L-dopa + O2 = 2 L-dopaquinone + 2 H2O</text>
        <dbReference type="Rhea" id="RHEA:34287"/>
        <dbReference type="ChEBI" id="CHEBI:15377"/>
        <dbReference type="ChEBI" id="CHEBI:15379"/>
        <dbReference type="ChEBI" id="CHEBI:57504"/>
        <dbReference type="ChEBI" id="CHEBI:57924"/>
        <dbReference type="EC" id="1.14.18.1"/>
    </reaction>
</comment>
<dbReference type="Pfam" id="PF00264">
    <property type="entry name" value="Tyrosinase"/>
    <property type="match status" value="1"/>
</dbReference>
<comment type="cofactor">
    <cofactor evidence="1">
        <name>Cu(2+)</name>
        <dbReference type="ChEBI" id="CHEBI:29036"/>
    </cofactor>
</comment>